<dbReference type="OrthoDB" id="515401at2759"/>
<evidence type="ECO:0000256" key="6">
    <source>
        <dbReference type="ARBA" id="ARBA00023163"/>
    </source>
</evidence>
<dbReference type="InterPro" id="IPR000679">
    <property type="entry name" value="Znf_GATA"/>
</dbReference>
<feature type="compositionally biased region" description="Low complexity" evidence="9">
    <location>
        <begin position="46"/>
        <end position="95"/>
    </location>
</feature>
<feature type="compositionally biased region" description="Polar residues" evidence="9">
    <location>
        <begin position="1156"/>
        <end position="1166"/>
    </location>
</feature>
<sequence length="1483" mass="150191">MQGFSGTVPDQDVDFSAFLDDAAFDSESPAASHPLPRLALDALAGKGRAGQLQGAQAGTPTASTSSGNSPGVSDSTSSPSAAPPETALTSASTSPRNAQLAHFAAMNPAGKLPDGLEQLAANWQAHQEAARQAEAAFQQAAAAAAQAAGYPLAGAQGSHGVAAYTAQLGALSYPQAIAPIAPLTPVSSSASYPAQLPHDWLFAAHSAAPAYSGTTTPISHPSFTAGQSPFVPAVAASAQSPLTSLNHLGQVASPAGAIDPSLYALHASLEAQARMAAAAAAGQTSSTPGTPSGFDLAFFQQQQQAGPSSSTASSPRAHSRAASGQGHRPASALAKSALGLSAGGSGRPVGVPQRIRTDASQHTSPLASPAMLPGIDFASLPSTVYGSPTGDSTTPTTTTHKRPLPPMPPARLDTSSTTSPYSSLPSSAAVSPAVSHNPALPSTRLASSSTLPPSSQPQSPRSAQQSRHVPVDYDFSSLEQDLDRFSSLGGFASAAAAAIASVSPSTSVAALPGPSAPQQRNSSVSKPSDAYGVGGYGGSSTPRIAPESLASPKVVAEVLGESLFFPPPPSSGSAKASPVASGSAGGSVGTGSAGASPAAFSTGTGAGKGVSFAPSPSVGDSSASPSGSTIIDEDSAELLSRKDPIAAQVWRMFHKAKNTMPNGARMENLTWRLMSMTLRKRREDSAPGSAGPECTASQAPSPGTEEARLRRAMEEALEEQREENDTVQPLASSSGRMRGGRDRSDSGAKRAAAPPPPVRAEDAAEHEEERGRGRRTKSGNQSKSKSSTPEAEEQQDDAMDWRAMSKSRSRSRAPDMMDWRAQSRSRSRAPDFRVSVAPPAIDNTPAVANFSRFFSDNGLPSPVNESPSEMPPPPLPASASSTAPRPLSITTQDANSAALAELATSLGLSPQDQAELFGSASARFDGHSLLDLPSPGGVASPPATLHQALASPLQSNVTSPLSASPHHAFAFPNGTHSPDGAGPDANLAAIESTLNHLISLQNLASPPASSPTTVDPSAFVAPGNAKSPLSASFTASLPGSSSEHTPQTSTIHSRRSSASGSSLSKSSQAQQHLQQFISNRKASTSSAPPAASTSASASSSRRTSVPAPSPYLTATALAQPPRSFSFGAAASVAAAAANNPTPASGLSLARPESIPPQLSQPSTPFSESPLPQFFSGSAPVQPSALVGTPNQPTQYGSASNDTTGLLYDYFHATYQPSPYLSQQQLDMFGSAPASVDPSQLLNSASASPFGSPVSTWGVNPSSLEGSVLPTEEKKKARRPASARANSTGSVGTLASTKAKSAPASRVHSRSNTISLPSTIEEGKALVTGDISTAPSGETKSSSSSPAPTAGSGTISKKVDADGGPIKCLNCGTTNTPLWRRDSEGKPLCNACGLFRNLHGVDRPANLNTGVIKKRNRNRGPKDPNAKKSAARNKARANSAASVAGAAGEGSASSTTTVGGRKERVGAGAPYPNAAARAAAAQQD</sequence>
<dbReference type="InterPro" id="IPR039355">
    <property type="entry name" value="Transcription_factor_GATA"/>
</dbReference>
<evidence type="ECO:0000256" key="2">
    <source>
        <dbReference type="ARBA" id="ARBA00022723"/>
    </source>
</evidence>
<dbReference type="PRINTS" id="PR00619">
    <property type="entry name" value="GATAZNFINGER"/>
</dbReference>
<feature type="region of interest" description="Disordered" evidence="9">
    <location>
        <begin position="1243"/>
        <end position="1358"/>
    </location>
</feature>
<feature type="region of interest" description="Disordered" evidence="9">
    <location>
        <begin position="680"/>
        <end position="892"/>
    </location>
</feature>
<dbReference type="Gene3D" id="3.30.50.10">
    <property type="entry name" value="Erythroid Transcription Factor GATA-1, subunit A"/>
    <property type="match status" value="1"/>
</dbReference>
<dbReference type="GO" id="GO:0000978">
    <property type="term" value="F:RNA polymerase II cis-regulatory region sequence-specific DNA binding"/>
    <property type="evidence" value="ECO:0007669"/>
    <property type="project" value="TreeGrafter"/>
</dbReference>
<feature type="compositionally biased region" description="Low complexity" evidence="9">
    <location>
        <begin position="1331"/>
        <end position="1352"/>
    </location>
</feature>
<feature type="compositionally biased region" description="Low complexity" evidence="9">
    <location>
        <begin position="1048"/>
        <end position="1106"/>
    </location>
</feature>
<keyword evidence="2" id="KW-0479">Metal-binding</keyword>
<dbReference type="InterPro" id="IPR013860">
    <property type="entry name" value="AreA_GATA"/>
</dbReference>
<feature type="region of interest" description="Disordered" evidence="9">
    <location>
        <begin position="506"/>
        <end position="545"/>
    </location>
</feature>
<protein>
    <submittedName>
        <fullName evidence="11">RHTO0S05e03400g1_1</fullName>
    </submittedName>
</protein>
<feature type="compositionally biased region" description="Basic and acidic residues" evidence="9">
    <location>
        <begin position="759"/>
        <end position="771"/>
    </location>
</feature>
<organism evidence="11">
    <name type="scientific">Rhodotorula toruloides</name>
    <name type="common">Yeast</name>
    <name type="synonym">Rhodosporidium toruloides</name>
    <dbReference type="NCBI Taxonomy" id="5286"/>
    <lineage>
        <taxon>Eukaryota</taxon>
        <taxon>Fungi</taxon>
        <taxon>Dikarya</taxon>
        <taxon>Basidiomycota</taxon>
        <taxon>Pucciniomycotina</taxon>
        <taxon>Microbotryomycetes</taxon>
        <taxon>Sporidiobolales</taxon>
        <taxon>Sporidiobolaceae</taxon>
        <taxon>Rhodotorula</taxon>
    </lineage>
</organism>
<proteinExistence type="predicted"/>
<evidence type="ECO:0000313" key="11">
    <source>
        <dbReference type="EMBL" id="CDR40429.1"/>
    </source>
</evidence>
<dbReference type="InterPro" id="IPR013088">
    <property type="entry name" value="Znf_NHR/GATA"/>
</dbReference>
<dbReference type="CDD" id="cd00202">
    <property type="entry name" value="ZnF_GATA"/>
    <property type="match status" value="1"/>
</dbReference>
<feature type="region of interest" description="Disordered" evidence="9">
    <location>
        <begin position="1402"/>
        <end position="1483"/>
    </location>
</feature>
<reference evidence="11" key="1">
    <citation type="journal article" date="2014" name="Genome Announc.">
        <title>Draft genome sequence of Rhodosporidium toruloides CECT1137, an oleaginous yeast of biotechnological interest.</title>
        <authorList>
            <person name="Morin N."/>
            <person name="Calcas X."/>
            <person name="Devillers H."/>
            <person name="Durrens P."/>
            <person name="Sherman D.J."/>
            <person name="Nicaud J.-M."/>
            <person name="Neuveglise C."/>
        </authorList>
    </citation>
    <scope>NUCLEOTIDE SEQUENCE</scope>
    <source>
        <strain evidence="11">CECT1137</strain>
    </source>
</reference>
<feature type="compositionally biased region" description="Low complexity" evidence="9">
    <location>
        <begin position="877"/>
        <end position="888"/>
    </location>
</feature>
<feature type="compositionally biased region" description="Polar residues" evidence="9">
    <location>
        <begin position="1285"/>
        <end position="1298"/>
    </location>
</feature>
<comment type="subcellular location">
    <subcellularLocation>
        <location evidence="1">Nucleus</location>
    </subcellularLocation>
</comment>
<feature type="compositionally biased region" description="Polar residues" evidence="9">
    <location>
        <begin position="1030"/>
        <end position="1047"/>
    </location>
</feature>
<feature type="compositionally biased region" description="Low complexity" evidence="9">
    <location>
        <begin position="386"/>
        <end position="398"/>
    </location>
</feature>
<gene>
    <name evidence="11" type="ORF">RHTO0S_05e03400g</name>
</gene>
<keyword evidence="3 8" id="KW-0863">Zinc-finger</keyword>
<evidence type="ECO:0000256" key="5">
    <source>
        <dbReference type="ARBA" id="ARBA00023015"/>
    </source>
</evidence>
<feature type="compositionally biased region" description="Gly residues" evidence="9">
    <location>
        <begin position="583"/>
        <end position="592"/>
    </location>
</feature>
<keyword evidence="5" id="KW-0805">Transcription regulation</keyword>
<dbReference type="GO" id="GO:0005634">
    <property type="term" value="C:nucleus"/>
    <property type="evidence" value="ECO:0007669"/>
    <property type="project" value="UniProtKB-SubCell"/>
</dbReference>
<keyword evidence="6" id="KW-0804">Transcription</keyword>
<feature type="compositionally biased region" description="Basic and acidic residues" evidence="9">
    <location>
        <begin position="705"/>
        <end position="714"/>
    </location>
</feature>
<feature type="compositionally biased region" description="Polar residues" evidence="9">
    <location>
        <begin position="516"/>
        <end position="526"/>
    </location>
</feature>
<evidence type="ECO:0000256" key="9">
    <source>
        <dbReference type="SAM" id="MobiDB-lite"/>
    </source>
</evidence>
<evidence type="ECO:0000256" key="1">
    <source>
        <dbReference type="ARBA" id="ARBA00004123"/>
    </source>
</evidence>
<dbReference type="SUPFAM" id="SSF57716">
    <property type="entry name" value="Glucocorticoid receptor-like (DNA-binding domain)"/>
    <property type="match status" value="1"/>
</dbReference>
<feature type="compositionally biased region" description="Polar residues" evidence="9">
    <location>
        <begin position="778"/>
        <end position="789"/>
    </location>
</feature>
<evidence type="ECO:0000256" key="8">
    <source>
        <dbReference type="PROSITE-ProRule" id="PRU00094"/>
    </source>
</evidence>
<dbReference type="PROSITE" id="PS50114">
    <property type="entry name" value="GATA_ZN_FINGER_2"/>
    <property type="match status" value="1"/>
</dbReference>
<feature type="compositionally biased region" description="Low complexity" evidence="9">
    <location>
        <begin position="1435"/>
        <end position="1458"/>
    </location>
</feature>
<dbReference type="PANTHER" id="PTHR10071:SF281">
    <property type="entry name" value="BOX A-BINDING FACTOR-RELATED"/>
    <property type="match status" value="1"/>
</dbReference>
<feature type="compositionally biased region" description="Polar residues" evidence="9">
    <location>
        <begin position="952"/>
        <end position="962"/>
    </location>
</feature>
<feature type="region of interest" description="Disordered" evidence="9">
    <location>
        <begin position="928"/>
        <end position="986"/>
    </location>
</feature>
<dbReference type="SMART" id="SM00401">
    <property type="entry name" value="ZnF_GATA"/>
    <property type="match status" value="1"/>
</dbReference>
<dbReference type="GO" id="GO:0008270">
    <property type="term" value="F:zinc ion binding"/>
    <property type="evidence" value="ECO:0007669"/>
    <property type="project" value="UniProtKB-KW"/>
</dbReference>
<dbReference type="GO" id="GO:0045944">
    <property type="term" value="P:positive regulation of transcription by RNA polymerase II"/>
    <property type="evidence" value="ECO:0007669"/>
    <property type="project" value="TreeGrafter"/>
</dbReference>
<evidence type="ECO:0000259" key="10">
    <source>
        <dbReference type="PROSITE" id="PS50114"/>
    </source>
</evidence>
<feature type="domain" description="GATA-type" evidence="10">
    <location>
        <begin position="1361"/>
        <end position="1414"/>
    </location>
</feature>
<feature type="region of interest" description="Disordered" evidence="9">
    <location>
        <begin position="382"/>
        <end position="468"/>
    </location>
</feature>
<dbReference type="EMBL" id="LK052940">
    <property type="protein sequence ID" value="CDR40429.1"/>
    <property type="molecule type" value="Genomic_DNA"/>
</dbReference>
<dbReference type="PANTHER" id="PTHR10071">
    <property type="entry name" value="TRANSCRIPTION FACTOR GATA FAMILY MEMBER"/>
    <property type="match status" value="1"/>
</dbReference>
<keyword evidence="4" id="KW-0862">Zinc</keyword>
<feature type="compositionally biased region" description="Low complexity" evidence="9">
    <location>
        <begin position="571"/>
        <end position="582"/>
    </location>
</feature>
<feature type="region of interest" description="Disordered" evidence="9">
    <location>
        <begin position="301"/>
        <end position="331"/>
    </location>
</feature>
<feature type="compositionally biased region" description="Low complexity" evidence="9">
    <location>
        <begin position="414"/>
        <end position="467"/>
    </location>
</feature>
<evidence type="ECO:0000256" key="7">
    <source>
        <dbReference type="ARBA" id="ARBA00023242"/>
    </source>
</evidence>
<feature type="region of interest" description="Disordered" evidence="9">
    <location>
        <begin position="1030"/>
        <end position="1107"/>
    </location>
</feature>
<name>A0A061AYH7_RHOTO</name>
<dbReference type="GO" id="GO:0000122">
    <property type="term" value="P:negative regulation of transcription by RNA polymerase II"/>
    <property type="evidence" value="ECO:0007669"/>
    <property type="project" value="TreeGrafter"/>
</dbReference>
<accession>A0A061AYH7</accession>
<feature type="compositionally biased region" description="Low complexity" evidence="9">
    <location>
        <begin position="613"/>
        <end position="628"/>
    </location>
</feature>
<feature type="compositionally biased region" description="Basic and acidic residues" evidence="9">
    <location>
        <begin position="739"/>
        <end position="748"/>
    </location>
</feature>
<dbReference type="GO" id="GO:0000981">
    <property type="term" value="F:DNA-binding transcription factor activity, RNA polymerase II-specific"/>
    <property type="evidence" value="ECO:0007669"/>
    <property type="project" value="TreeGrafter"/>
</dbReference>
<evidence type="ECO:0000256" key="4">
    <source>
        <dbReference type="ARBA" id="ARBA00022833"/>
    </source>
</evidence>
<feature type="region of interest" description="Disordered" evidence="9">
    <location>
        <begin position="568"/>
        <end position="635"/>
    </location>
</feature>
<feature type="compositionally biased region" description="Polar residues" evidence="9">
    <location>
        <begin position="1188"/>
        <end position="1199"/>
    </location>
</feature>
<evidence type="ECO:0000256" key="3">
    <source>
        <dbReference type="ARBA" id="ARBA00022771"/>
    </source>
</evidence>
<dbReference type="PROSITE" id="PS00344">
    <property type="entry name" value="GATA_ZN_FINGER_1"/>
    <property type="match status" value="1"/>
</dbReference>
<feature type="region of interest" description="Disordered" evidence="9">
    <location>
        <begin position="46"/>
        <end position="96"/>
    </location>
</feature>
<feature type="compositionally biased region" description="Polar residues" evidence="9">
    <location>
        <begin position="1243"/>
        <end position="1264"/>
    </location>
</feature>
<keyword evidence="7" id="KW-0539">Nucleus</keyword>
<feature type="compositionally biased region" description="Low complexity" evidence="9">
    <location>
        <begin position="593"/>
        <end position="603"/>
    </location>
</feature>
<feature type="region of interest" description="Disordered" evidence="9">
    <location>
        <begin position="1138"/>
        <end position="1199"/>
    </location>
</feature>
<feature type="compositionally biased region" description="Low complexity" evidence="9">
    <location>
        <begin position="1465"/>
        <end position="1483"/>
    </location>
</feature>
<dbReference type="Pfam" id="PF08550">
    <property type="entry name" value="GATA_AreA"/>
    <property type="match status" value="1"/>
</dbReference>
<dbReference type="PROSITE" id="PS50330">
    <property type="entry name" value="UIM"/>
    <property type="match status" value="1"/>
</dbReference>
<dbReference type="InterPro" id="IPR003903">
    <property type="entry name" value="UIM_dom"/>
</dbReference>
<dbReference type="Pfam" id="PF00320">
    <property type="entry name" value="GATA"/>
    <property type="match status" value="1"/>
</dbReference>